<evidence type="ECO:0000313" key="2">
    <source>
        <dbReference type="EMBL" id="KAK1401441.1"/>
    </source>
</evidence>
<evidence type="ECO:0000256" key="1">
    <source>
        <dbReference type="SAM" id="MobiDB-lite"/>
    </source>
</evidence>
<feature type="region of interest" description="Disordered" evidence="1">
    <location>
        <begin position="117"/>
        <end position="137"/>
    </location>
</feature>
<proteinExistence type="predicted"/>
<protein>
    <submittedName>
        <fullName evidence="2">Uncharacterized protein</fullName>
    </submittedName>
</protein>
<comment type="caution">
    <text evidence="2">The sequence shown here is derived from an EMBL/GenBank/DDBJ whole genome shotgun (WGS) entry which is preliminary data.</text>
</comment>
<reference evidence="2" key="1">
    <citation type="submission" date="2023-02" db="EMBL/GenBank/DDBJ databases">
        <title>Genome of toxic invasive species Heracleum sosnowskyi carries increased number of genes despite the absence of recent whole-genome duplications.</title>
        <authorList>
            <person name="Schelkunov M."/>
            <person name="Shtratnikova V."/>
            <person name="Makarenko M."/>
            <person name="Klepikova A."/>
            <person name="Omelchenko D."/>
            <person name="Novikova G."/>
            <person name="Obukhova E."/>
            <person name="Bogdanov V."/>
            <person name="Penin A."/>
            <person name="Logacheva M."/>
        </authorList>
    </citation>
    <scope>NUCLEOTIDE SEQUENCE</scope>
    <source>
        <strain evidence="2">Hsosn_3</strain>
        <tissue evidence="2">Leaf</tissue>
    </source>
</reference>
<accession>A0AAD8JF31</accession>
<dbReference type="AlphaFoldDB" id="A0AAD8JF31"/>
<organism evidence="2 3">
    <name type="scientific">Heracleum sosnowskyi</name>
    <dbReference type="NCBI Taxonomy" id="360622"/>
    <lineage>
        <taxon>Eukaryota</taxon>
        <taxon>Viridiplantae</taxon>
        <taxon>Streptophyta</taxon>
        <taxon>Embryophyta</taxon>
        <taxon>Tracheophyta</taxon>
        <taxon>Spermatophyta</taxon>
        <taxon>Magnoliopsida</taxon>
        <taxon>eudicotyledons</taxon>
        <taxon>Gunneridae</taxon>
        <taxon>Pentapetalae</taxon>
        <taxon>asterids</taxon>
        <taxon>campanulids</taxon>
        <taxon>Apiales</taxon>
        <taxon>Apiaceae</taxon>
        <taxon>Apioideae</taxon>
        <taxon>apioid superclade</taxon>
        <taxon>Tordylieae</taxon>
        <taxon>Tordyliinae</taxon>
        <taxon>Heracleum</taxon>
    </lineage>
</organism>
<keyword evidence="3" id="KW-1185">Reference proteome</keyword>
<dbReference type="Proteomes" id="UP001237642">
    <property type="component" value="Unassembled WGS sequence"/>
</dbReference>
<reference evidence="2" key="2">
    <citation type="submission" date="2023-05" db="EMBL/GenBank/DDBJ databases">
        <authorList>
            <person name="Schelkunov M.I."/>
        </authorList>
    </citation>
    <scope>NUCLEOTIDE SEQUENCE</scope>
    <source>
        <strain evidence="2">Hsosn_3</strain>
        <tissue evidence="2">Leaf</tissue>
    </source>
</reference>
<gene>
    <name evidence="2" type="ORF">POM88_001046</name>
</gene>
<sequence length="137" mass="15560">MASQTLLGRDLEVLESIRKHLLDDPDVSECFPTIVPSNNPICEWDTYFTNLFTEEISSEKKSFSLDNKSKNDIDEVHERPDSKQQVGVKKRPRNYAVEMKRAAKNGPIMWLEKCNTSDGSSGYDGRTTVRFRGSGTK</sequence>
<feature type="region of interest" description="Disordered" evidence="1">
    <location>
        <begin position="63"/>
        <end position="92"/>
    </location>
</feature>
<name>A0AAD8JF31_9APIA</name>
<dbReference type="EMBL" id="JAUIZM010000001">
    <property type="protein sequence ID" value="KAK1401441.1"/>
    <property type="molecule type" value="Genomic_DNA"/>
</dbReference>
<evidence type="ECO:0000313" key="3">
    <source>
        <dbReference type="Proteomes" id="UP001237642"/>
    </source>
</evidence>
<feature type="compositionally biased region" description="Basic and acidic residues" evidence="1">
    <location>
        <begin position="63"/>
        <end position="82"/>
    </location>
</feature>